<evidence type="ECO:0000259" key="7">
    <source>
        <dbReference type="SMART" id="SM00278"/>
    </source>
</evidence>
<dbReference type="InterPro" id="IPR000085">
    <property type="entry name" value="RuvA"/>
</dbReference>
<dbReference type="Pfam" id="PF01330">
    <property type="entry name" value="RuvA_N"/>
    <property type="match status" value="1"/>
</dbReference>
<feature type="domain" description="Helix-hairpin-helix DNA-binding motif class 1" evidence="7">
    <location>
        <begin position="95"/>
        <end position="114"/>
    </location>
</feature>
<accession>A0A401ID44</accession>
<dbReference type="GO" id="GO:0009378">
    <property type="term" value="F:four-way junction helicase activity"/>
    <property type="evidence" value="ECO:0007669"/>
    <property type="project" value="InterPro"/>
</dbReference>
<dbReference type="InterPro" id="IPR003583">
    <property type="entry name" value="Hlx-hairpin-Hlx_DNA-bd_motif"/>
</dbReference>
<feature type="region of interest" description="Flexible linker" evidence="6">
    <location>
        <begin position="124"/>
        <end position="136"/>
    </location>
</feature>
<dbReference type="SUPFAM" id="SSF47781">
    <property type="entry name" value="RuvA domain 2-like"/>
    <property type="match status" value="1"/>
</dbReference>
<dbReference type="GO" id="GO:0005524">
    <property type="term" value="F:ATP binding"/>
    <property type="evidence" value="ECO:0007669"/>
    <property type="project" value="InterPro"/>
</dbReference>
<dbReference type="GO" id="GO:0000400">
    <property type="term" value="F:four-way junction DNA binding"/>
    <property type="evidence" value="ECO:0007669"/>
    <property type="project" value="UniProtKB-UniRule"/>
</dbReference>
<comment type="subunit">
    <text evidence="6">Homotetramer. Forms an RuvA(8)-RuvB(12)-Holliday junction (HJ) complex. HJ DNA is sandwiched between 2 RuvA tetramers; dsDNA enters through RuvA and exits via RuvB. An RuvB hexamer assembles on each DNA strand where it exits the tetramer. Each RuvB hexamer is contacted by two RuvA subunits (via domain III) on 2 adjacent RuvB subunits; this complex drives branch migration. In the full resolvosome a probable DNA-RuvA(4)-RuvB(12)-RuvC(2) complex forms which resolves the HJ.</text>
</comment>
<dbReference type="SUPFAM" id="SSF46929">
    <property type="entry name" value="DNA helicase RuvA subunit, C-terminal domain"/>
    <property type="match status" value="1"/>
</dbReference>
<comment type="domain">
    <text evidence="6">Has three domains with a flexible linker between the domains II and III and assumes an 'L' shape. Domain III is highly mobile and contacts RuvB.</text>
</comment>
<dbReference type="InterPro" id="IPR011114">
    <property type="entry name" value="RuvA_C"/>
</dbReference>
<name>A0A401ID44_APHSA</name>
<dbReference type="HAMAP" id="MF_00031">
    <property type="entry name" value="DNA_HJ_migration_RuvA"/>
    <property type="match status" value="1"/>
</dbReference>
<reference evidence="9" key="1">
    <citation type="submission" date="2017-05" db="EMBL/GenBank/DDBJ databases">
        <title>Physiological properties and genetic analysis related to exopolysaccharide production of fresh-water unicellular cyanobacterium Aphanothece sacrum, Suizenji Nori, that has been cultured as a food source in Japan.</title>
        <authorList>
            <person name="Kanesaki Y."/>
            <person name="Yoshikawa S."/>
            <person name="Ohki K."/>
        </authorList>
    </citation>
    <scope>NUCLEOTIDE SEQUENCE [LARGE SCALE GENOMIC DNA]</scope>
    <source>
        <strain evidence="9">FPU1</strain>
    </source>
</reference>
<evidence type="ECO:0000313" key="9">
    <source>
        <dbReference type="Proteomes" id="UP000287247"/>
    </source>
</evidence>
<comment type="caution">
    <text evidence="6">Lacks conserved residue(s) required for the propagation of feature annotation.</text>
</comment>
<dbReference type="GO" id="GO:0005737">
    <property type="term" value="C:cytoplasm"/>
    <property type="evidence" value="ECO:0007669"/>
    <property type="project" value="UniProtKB-SubCell"/>
</dbReference>
<evidence type="ECO:0000256" key="1">
    <source>
        <dbReference type="ARBA" id="ARBA00022490"/>
    </source>
</evidence>
<comment type="similarity">
    <text evidence="6">Belongs to the RuvA family.</text>
</comment>
<dbReference type="GO" id="GO:0006281">
    <property type="term" value="P:DNA repair"/>
    <property type="evidence" value="ECO:0007669"/>
    <property type="project" value="UniProtKB-UniRule"/>
</dbReference>
<dbReference type="EMBL" id="BDQK01000001">
    <property type="protein sequence ID" value="GBF79207.1"/>
    <property type="molecule type" value="Genomic_DNA"/>
</dbReference>
<dbReference type="Pfam" id="PF14520">
    <property type="entry name" value="HHH_5"/>
    <property type="match status" value="1"/>
</dbReference>
<keyword evidence="3 6" id="KW-0238">DNA-binding</keyword>
<dbReference type="CDD" id="cd14332">
    <property type="entry name" value="UBA_RuvA_C"/>
    <property type="match status" value="1"/>
</dbReference>
<keyword evidence="5 6" id="KW-0234">DNA repair</keyword>
<keyword evidence="9" id="KW-1185">Reference proteome</keyword>
<feature type="domain" description="Helix-hairpin-helix DNA-binding motif class 1" evidence="7">
    <location>
        <begin position="60"/>
        <end position="79"/>
    </location>
</feature>
<evidence type="ECO:0000256" key="5">
    <source>
        <dbReference type="ARBA" id="ARBA00023204"/>
    </source>
</evidence>
<dbReference type="Gene3D" id="2.40.50.140">
    <property type="entry name" value="Nucleic acid-binding proteins"/>
    <property type="match status" value="1"/>
</dbReference>
<dbReference type="GO" id="GO:0048476">
    <property type="term" value="C:Holliday junction resolvase complex"/>
    <property type="evidence" value="ECO:0007669"/>
    <property type="project" value="UniProtKB-UniRule"/>
</dbReference>
<comment type="subcellular location">
    <subcellularLocation>
        <location evidence="6">Cytoplasm</location>
    </subcellularLocation>
</comment>
<gene>
    <name evidence="6" type="primary">ruvA</name>
    <name evidence="8" type="ORF">AsFPU1_0599</name>
</gene>
<evidence type="ECO:0000256" key="4">
    <source>
        <dbReference type="ARBA" id="ARBA00023172"/>
    </source>
</evidence>
<dbReference type="InterPro" id="IPR036267">
    <property type="entry name" value="RuvA_C_sf"/>
</dbReference>
<keyword evidence="4 6" id="KW-0233">DNA recombination</keyword>
<dbReference type="SMART" id="SM00278">
    <property type="entry name" value="HhH1"/>
    <property type="match status" value="2"/>
</dbReference>
<dbReference type="Proteomes" id="UP000287247">
    <property type="component" value="Unassembled WGS sequence"/>
</dbReference>
<dbReference type="GO" id="GO:0006310">
    <property type="term" value="P:DNA recombination"/>
    <property type="evidence" value="ECO:0007669"/>
    <property type="project" value="UniProtKB-UniRule"/>
</dbReference>
<sequence length="192" mass="21676">MILILEVNQVGYEIQIPSRFARQLSQDESENLQIFTHLQIREEQPILYGFATSSERELFRQLISVSGIGAQLAIALIDTLGLEELIQAIVTGNIRKLSKTPGVGQKTAERIALELKTKLSQWRQLVGITLPSSSAIPSLEIIEDIEMTLLALGYTNEEINQAIYTLSQDNQMLKNTHTEEWIREAIAWLSRN</sequence>
<comment type="function">
    <text evidence="6">The RuvA-RuvB-RuvC complex processes Holliday junction (HJ) DNA during genetic recombination and DNA repair, while the RuvA-RuvB complex plays an important role in the rescue of blocked DNA replication forks via replication fork reversal (RFR). RuvA specifically binds to HJ cruciform DNA, conferring on it an open structure. The RuvB hexamer acts as an ATP-dependent pump, pulling dsDNA into and through the RuvAB complex. HJ branch migration allows RuvC to scan DNA until it finds its consensus sequence, where it cleaves and resolves the cruciform DNA.</text>
</comment>
<dbReference type="Pfam" id="PF07499">
    <property type="entry name" value="RuvA_C"/>
    <property type="match status" value="1"/>
</dbReference>
<keyword evidence="2 6" id="KW-0227">DNA damage</keyword>
<evidence type="ECO:0000256" key="3">
    <source>
        <dbReference type="ARBA" id="ARBA00023125"/>
    </source>
</evidence>
<keyword evidence="8" id="KW-0378">Hydrolase</keyword>
<dbReference type="Gene3D" id="1.10.150.20">
    <property type="entry name" value="5' to 3' exonuclease, C-terminal subdomain"/>
    <property type="match status" value="1"/>
</dbReference>
<dbReference type="InterPro" id="IPR012340">
    <property type="entry name" value="NA-bd_OB-fold"/>
</dbReference>
<protein>
    <recommendedName>
        <fullName evidence="6">Holliday junction branch migration complex subunit RuvA</fullName>
    </recommendedName>
</protein>
<organism evidence="8 9">
    <name type="scientific">Aphanothece sacrum FPU1</name>
    <dbReference type="NCBI Taxonomy" id="1920663"/>
    <lineage>
        <taxon>Bacteria</taxon>
        <taxon>Bacillati</taxon>
        <taxon>Cyanobacteriota</taxon>
        <taxon>Cyanophyceae</taxon>
        <taxon>Oscillatoriophycideae</taxon>
        <taxon>Chroococcales</taxon>
        <taxon>Aphanothecaceae</taxon>
        <taxon>Aphanothece</taxon>
    </lineage>
</organism>
<keyword evidence="1 6" id="KW-0963">Cytoplasm</keyword>
<dbReference type="AlphaFoldDB" id="A0A401ID44"/>
<comment type="caution">
    <text evidence="8">The sequence shown here is derived from an EMBL/GenBank/DDBJ whole genome shotgun (WGS) entry which is preliminary data.</text>
</comment>
<evidence type="ECO:0000256" key="2">
    <source>
        <dbReference type="ARBA" id="ARBA00022763"/>
    </source>
</evidence>
<proteinExistence type="inferred from homology"/>
<dbReference type="InterPro" id="IPR010994">
    <property type="entry name" value="RuvA_2-like"/>
</dbReference>
<dbReference type="NCBIfam" id="TIGR00084">
    <property type="entry name" value="ruvA"/>
    <property type="match status" value="1"/>
</dbReference>
<dbReference type="SUPFAM" id="SSF50249">
    <property type="entry name" value="Nucleic acid-binding proteins"/>
    <property type="match status" value="1"/>
</dbReference>
<feature type="region of interest" description="Domain III" evidence="6">
    <location>
        <begin position="137"/>
        <end position="192"/>
    </location>
</feature>
<keyword evidence="8" id="KW-0067">ATP-binding</keyword>
<evidence type="ECO:0000313" key="8">
    <source>
        <dbReference type="EMBL" id="GBF79207.1"/>
    </source>
</evidence>
<keyword evidence="8" id="KW-0347">Helicase</keyword>
<dbReference type="GO" id="GO:0009379">
    <property type="term" value="C:Holliday junction helicase complex"/>
    <property type="evidence" value="ECO:0007669"/>
    <property type="project" value="InterPro"/>
</dbReference>
<keyword evidence="8" id="KW-0547">Nucleotide-binding</keyword>
<dbReference type="InterPro" id="IPR013849">
    <property type="entry name" value="DNA_helicase_Holl-junc_RuvA_I"/>
</dbReference>
<evidence type="ECO:0000256" key="6">
    <source>
        <dbReference type="HAMAP-Rule" id="MF_00031"/>
    </source>
</evidence>